<evidence type="ECO:0000256" key="6">
    <source>
        <dbReference type="PROSITE-ProRule" id="PRU00278"/>
    </source>
</evidence>
<dbReference type="OrthoDB" id="14196at2"/>
<dbReference type="GO" id="GO:0003755">
    <property type="term" value="F:peptidyl-prolyl cis-trans isomerase activity"/>
    <property type="evidence" value="ECO:0007669"/>
    <property type="project" value="UniProtKB-KW"/>
</dbReference>
<organism evidence="10 11">
    <name type="scientific">Helcococcus kunzii ATCC 51366</name>
    <dbReference type="NCBI Taxonomy" id="883114"/>
    <lineage>
        <taxon>Bacteria</taxon>
        <taxon>Bacillati</taxon>
        <taxon>Bacillota</taxon>
        <taxon>Tissierellia</taxon>
        <taxon>Tissierellales</taxon>
        <taxon>Peptoniphilaceae</taxon>
        <taxon>Helcococcus</taxon>
    </lineage>
</organism>
<dbReference type="RefSeq" id="WP_005397813.1">
    <property type="nucleotide sequence ID" value="NZ_JH601088.1"/>
</dbReference>
<gene>
    <name evidence="10" type="ORF">HMPREF9709_00574</name>
</gene>
<feature type="chain" id="PRO_5039617978" description="peptidylprolyl isomerase" evidence="8">
    <location>
        <begin position="22"/>
        <end position="337"/>
    </location>
</feature>
<dbReference type="InterPro" id="IPR000297">
    <property type="entry name" value="PPIase_PpiC"/>
</dbReference>
<keyword evidence="4 6" id="KW-0697">Rotamase</keyword>
<keyword evidence="3 8" id="KW-0732">Signal</keyword>
<dbReference type="PANTHER" id="PTHR47245">
    <property type="entry name" value="PEPTIDYLPROLYL ISOMERASE"/>
    <property type="match status" value="1"/>
</dbReference>
<evidence type="ECO:0000256" key="1">
    <source>
        <dbReference type="ARBA" id="ARBA00000971"/>
    </source>
</evidence>
<dbReference type="PANTHER" id="PTHR47245:SF1">
    <property type="entry name" value="FOLDASE PROTEIN PRSA"/>
    <property type="match status" value="1"/>
</dbReference>
<dbReference type="eggNOG" id="COG0760">
    <property type="taxonomic scope" value="Bacteria"/>
</dbReference>
<name>H3NML3_9FIRM</name>
<dbReference type="HOGENOM" id="CLU_034646_5_2_9"/>
<keyword evidence="11" id="KW-1185">Reference proteome</keyword>
<dbReference type="AlphaFoldDB" id="H3NML3"/>
<feature type="signal peptide" evidence="8">
    <location>
        <begin position="1"/>
        <end position="21"/>
    </location>
</feature>
<dbReference type="InterPro" id="IPR050245">
    <property type="entry name" value="PrsA_foldase"/>
</dbReference>
<dbReference type="PROSITE" id="PS50198">
    <property type="entry name" value="PPIC_PPIASE_2"/>
    <property type="match status" value="1"/>
</dbReference>
<dbReference type="SUPFAM" id="SSF109998">
    <property type="entry name" value="Triger factor/SurA peptide-binding domain-like"/>
    <property type="match status" value="1"/>
</dbReference>
<dbReference type="SUPFAM" id="SSF54534">
    <property type="entry name" value="FKBP-like"/>
    <property type="match status" value="1"/>
</dbReference>
<dbReference type="EC" id="5.2.1.8" evidence="2"/>
<dbReference type="InterPro" id="IPR027304">
    <property type="entry name" value="Trigger_fact/SurA_dom_sf"/>
</dbReference>
<evidence type="ECO:0000256" key="7">
    <source>
        <dbReference type="SAM" id="MobiDB-lite"/>
    </source>
</evidence>
<dbReference type="Gene3D" id="3.10.50.40">
    <property type="match status" value="1"/>
</dbReference>
<evidence type="ECO:0000313" key="11">
    <source>
        <dbReference type="Proteomes" id="UP000004191"/>
    </source>
</evidence>
<dbReference type="GeneID" id="96998581"/>
<comment type="catalytic activity">
    <reaction evidence="1">
        <text>[protein]-peptidylproline (omega=180) = [protein]-peptidylproline (omega=0)</text>
        <dbReference type="Rhea" id="RHEA:16237"/>
        <dbReference type="Rhea" id="RHEA-COMP:10747"/>
        <dbReference type="Rhea" id="RHEA-COMP:10748"/>
        <dbReference type="ChEBI" id="CHEBI:83833"/>
        <dbReference type="ChEBI" id="CHEBI:83834"/>
        <dbReference type="EC" id="5.2.1.8"/>
    </reaction>
</comment>
<dbReference type="PROSITE" id="PS51257">
    <property type="entry name" value="PROKAR_LIPOPROTEIN"/>
    <property type="match status" value="1"/>
</dbReference>
<sequence length="337" mass="38444">MKNKKLVILVLSLSLVLSACGQNKNETGKETNTQESAGETNAKNTQGTLKTISDIKDPENFRDKKDKFMVIDGKEVSYGQFYKFYDLYSSVMSMRQNLSRELVNLFVRDKIVQDELNKEKIEVTDQEIVDEVNSYISNLGGDDKFQEYLSVLGTDAETFKQNIKNTIANRKHIELFKKNNPVKDEELKKYYEENKDSIDSVEAMHILVKDESKAKEVVEKLKKGEDFKKVSDEYSIDKAAKNKGGQLGKVSKNGYDATFVEAAFKLKENEISEPVKTKFGYHIIKVTKNNVGVDKNKEMISNTLADKAYNDDITAKINKLKIEFYDKNGKVLDTKQQ</sequence>
<evidence type="ECO:0000313" key="10">
    <source>
        <dbReference type="EMBL" id="EHR34832.1"/>
    </source>
</evidence>
<evidence type="ECO:0000259" key="9">
    <source>
        <dbReference type="PROSITE" id="PS50198"/>
    </source>
</evidence>
<keyword evidence="5 6" id="KW-0413">Isomerase</keyword>
<proteinExistence type="predicted"/>
<dbReference type="Pfam" id="PF13616">
    <property type="entry name" value="Rotamase_3"/>
    <property type="match status" value="1"/>
</dbReference>
<evidence type="ECO:0000256" key="5">
    <source>
        <dbReference type="ARBA" id="ARBA00023235"/>
    </source>
</evidence>
<feature type="domain" description="PpiC" evidence="9">
    <location>
        <begin position="198"/>
        <end position="288"/>
    </location>
</feature>
<reference evidence="10 11" key="1">
    <citation type="submission" date="2012-01" db="EMBL/GenBank/DDBJ databases">
        <title>The Genome Sequence of Helcococcus kunzii ATCC 51366.</title>
        <authorList>
            <consortium name="The Broad Institute Genome Sequencing Platform"/>
            <person name="Earl A."/>
            <person name="Ward D."/>
            <person name="Feldgarden M."/>
            <person name="Gevers D."/>
            <person name="Huys G."/>
            <person name="Young S.K."/>
            <person name="Zeng Q."/>
            <person name="Gargeya S."/>
            <person name="Fitzgerald M."/>
            <person name="Haas B."/>
            <person name="Abouelleil A."/>
            <person name="Alvarado L."/>
            <person name="Arachchi H.M."/>
            <person name="Berlin A."/>
            <person name="Chapman S.B."/>
            <person name="Gearin G."/>
            <person name="Goldberg J."/>
            <person name="Griggs A."/>
            <person name="Gujja S."/>
            <person name="Hansen M."/>
            <person name="Heiman D."/>
            <person name="Howarth C."/>
            <person name="Larimer J."/>
            <person name="Lui A."/>
            <person name="MacDonald P.J.P."/>
            <person name="McCowen C."/>
            <person name="Montmayeur A."/>
            <person name="Murphy C."/>
            <person name="Neiman D."/>
            <person name="Pearson M."/>
            <person name="Priest M."/>
            <person name="Roberts A."/>
            <person name="Saif S."/>
            <person name="Shea T."/>
            <person name="Sisk P."/>
            <person name="Stolte C."/>
            <person name="Sykes S."/>
            <person name="Wortman J."/>
            <person name="Nusbaum C."/>
            <person name="Birren B."/>
        </authorList>
    </citation>
    <scope>NUCLEOTIDE SEQUENCE [LARGE SCALE GENOMIC DNA]</scope>
    <source>
        <strain evidence="10 11">ATCC 51366</strain>
    </source>
</reference>
<dbReference type="Gene3D" id="1.10.4030.10">
    <property type="entry name" value="Porin chaperone SurA, peptide-binding domain"/>
    <property type="match status" value="1"/>
</dbReference>
<dbReference type="STRING" id="883114.HMPREF9709_00574"/>
<protein>
    <recommendedName>
        <fullName evidence="2">peptidylprolyl isomerase</fullName>
        <ecNumber evidence="2">5.2.1.8</ecNumber>
    </recommendedName>
</protein>
<accession>H3NML3</accession>
<comment type="caution">
    <text evidence="10">The sequence shown here is derived from an EMBL/GenBank/DDBJ whole genome shotgun (WGS) entry which is preliminary data.</text>
</comment>
<evidence type="ECO:0000256" key="3">
    <source>
        <dbReference type="ARBA" id="ARBA00022729"/>
    </source>
</evidence>
<evidence type="ECO:0000256" key="4">
    <source>
        <dbReference type="ARBA" id="ARBA00023110"/>
    </source>
</evidence>
<dbReference type="Proteomes" id="UP000004191">
    <property type="component" value="Unassembled WGS sequence"/>
</dbReference>
<dbReference type="InterPro" id="IPR046357">
    <property type="entry name" value="PPIase_dom_sf"/>
</dbReference>
<evidence type="ECO:0000256" key="8">
    <source>
        <dbReference type="SAM" id="SignalP"/>
    </source>
</evidence>
<dbReference type="EMBL" id="AGEI01000016">
    <property type="protein sequence ID" value="EHR34832.1"/>
    <property type="molecule type" value="Genomic_DNA"/>
</dbReference>
<feature type="region of interest" description="Disordered" evidence="7">
    <location>
        <begin position="24"/>
        <end position="48"/>
    </location>
</feature>
<evidence type="ECO:0000256" key="2">
    <source>
        <dbReference type="ARBA" id="ARBA00013194"/>
    </source>
</evidence>